<evidence type="ECO:0000313" key="2">
    <source>
        <dbReference type="EMBL" id="ETX13552.1"/>
    </source>
</evidence>
<organism evidence="2 3">
    <name type="scientific">Roseivivax halodurans JCM 10272</name>
    <dbReference type="NCBI Taxonomy" id="1449350"/>
    <lineage>
        <taxon>Bacteria</taxon>
        <taxon>Pseudomonadati</taxon>
        <taxon>Pseudomonadota</taxon>
        <taxon>Alphaproteobacteria</taxon>
        <taxon>Rhodobacterales</taxon>
        <taxon>Roseobacteraceae</taxon>
        <taxon>Roseivivax</taxon>
    </lineage>
</organism>
<dbReference type="OrthoDB" id="2968725at2"/>
<dbReference type="eggNOG" id="ENOG50344JC">
    <property type="taxonomic scope" value="Bacteria"/>
</dbReference>
<evidence type="ECO:0000313" key="3">
    <source>
        <dbReference type="Proteomes" id="UP000022447"/>
    </source>
</evidence>
<gene>
    <name evidence="2" type="ORF">OCH239_09745</name>
</gene>
<feature type="compositionally biased region" description="Basic and acidic residues" evidence="1">
    <location>
        <begin position="91"/>
        <end position="101"/>
    </location>
</feature>
<feature type="region of interest" description="Disordered" evidence="1">
    <location>
        <begin position="91"/>
        <end position="113"/>
    </location>
</feature>
<accession>X7EC89</accession>
<dbReference type="Proteomes" id="UP000022447">
    <property type="component" value="Unassembled WGS sequence"/>
</dbReference>
<protein>
    <submittedName>
        <fullName evidence="2">Uncharacterized protein</fullName>
    </submittedName>
</protein>
<dbReference type="EMBL" id="JALZ01000023">
    <property type="protein sequence ID" value="ETX13552.1"/>
    <property type="molecule type" value="Genomic_DNA"/>
</dbReference>
<name>X7EC89_9RHOB</name>
<evidence type="ECO:0000256" key="1">
    <source>
        <dbReference type="SAM" id="MobiDB-lite"/>
    </source>
</evidence>
<dbReference type="RefSeq" id="WP_037264857.1">
    <property type="nucleotide sequence ID" value="NZ_JALZ01000023.1"/>
</dbReference>
<dbReference type="AlphaFoldDB" id="X7EC89"/>
<proteinExistence type="predicted"/>
<comment type="caution">
    <text evidence="2">The sequence shown here is derived from an EMBL/GenBank/DDBJ whole genome shotgun (WGS) entry which is preliminary data.</text>
</comment>
<dbReference type="STRING" id="1449350.OCH239_09745"/>
<reference evidence="2 3" key="1">
    <citation type="submission" date="2014-01" db="EMBL/GenBank/DDBJ databases">
        <title>Roseivivax halodurans JCM 10272 Genome Sequencing.</title>
        <authorList>
            <person name="Lai Q."/>
            <person name="Li G."/>
            <person name="Shao Z."/>
        </authorList>
    </citation>
    <scope>NUCLEOTIDE SEQUENCE [LARGE SCALE GENOMIC DNA]</scope>
    <source>
        <strain evidence="2 3">JCM 10272</strain>
    </source>
</reference>
<sequence length="113" mass="12705">MTPTRAYISIDYDEGERGSYRGVVVGHATRELKRWSSGDPQADWKELLRWLETGRPEGLSVGETSSITHFLQDVPGWRMIEDAAGREVLVPEDRPGFEDRNGVPIPLPDTPDL</sequence>
<keyword evidence="3" id="KW-1185">Reference proteome</keyword>